<sequence>MSEQNEEQFEEITSEEVDRVVAQLENLIETTNSENIRSYLEEAMNEIYYLVYEEEAEEAMGEEEWDTEIEACAEDDEDVSEAA</sequence>
<reference evidence="3 4" key="1">
    <citation type="submission" date="2019-03" db="EMBL/GenBank/DDBJ databases">
        <title>Deep-cultivation of Planctomycetes and their phenomic and genomic characterization uncovers novel biology.</title>
        <authorList>
            <person name="Wiegand S."/>
            <person name="Jogler M."/>
            <person name="Boedeker C."/>
            <person name="Pinto D."/>
            <person name="Vollmers J."/>
            <person name="Rivas-Marin E."/>
            <person name="Kohn T."/>
            <person name="Peeters S.H."/>
            <person name="Heuer A."/>
            <person name="Rast P."/>
            <person name="Oberbeckmann S."/>
            <person name="Bunk B."/>
            <person name="Jeske O."/>
            <person name="Meyerdierks A."/>
            <person name="Storesund J.E."/>
            <person name="Kallscheuer N."/>
            <person name="Luecker S."/>
            <person name="Lage O.M."/>
            <person name="Pohl T."/>
            <person name="Merkel B.J."/>
            <person name="Hornburger P."/>
            <person name="Mueller R.-W."/>
            <person name="Bruemmer F."/>
            <person name="Labrenz M."/>
            <person name="Spormann A.M."/>
            <person name="Op den Camp H."/>
            <person name="Overmann J."/>
            <person name="Amann R."/>
            <person name="Jetten M.S.M."/>
            <person name="Mascher T."/>
            <person name="Medema M.H."/>
            <person name="Devos D.P."/>
            <person name="Kaster A.-K."/>
            <person name="Ovreas L."/>
            <person name="Rohde M."/>
            <person name="Galperin M.Y."/>
            <person name="Jogler C."/>
        </authorList>
    </citation>
    <scope>NUCLEOTIDE SEQUENCE [LARGE SCALE GENOMIC DNA]</scope>
    <source>
        <strain evidence="1 4">V144</strain>
        <strain evidence="2 3">V202</strain>
    </source>
</reference>
<proteinExistence type="predicted"/>
<gene>
    <name evidence="1" type="ORF">V144x_49120</name>
    <name evidence="2" type="ORF">V202x_22370</name>
</gene>
<dbReference type="RefSeq" id="WP_144988878.1">
    <property type="nucleotide sequence ID" value="NZ_CP037422.1"/>
</dbReference>
<dbReference type="AlphaFoldDB" id="A0A517WUB5"/>
<accession>A0A517WUB5</accession>
<evidence type="ECO:0000313" key="2">
    <source>
        <dbReference type="EMBL" id="QDU08867.1"/>
    </source>
</evidence>
<organism evidence="2 3">
    <name type="scientific">Gimesia aquarii</name>
    <dbReference type="NCBI Taxonomy" id="2527964"/>
    <lineage>
        <taxon>Bacteria</taxon>
        <taxon>Pseudomonadati</taxon>
        <taxon>Planctomycetota</taxon>
        <taxon>Planctomycetia</taxon>
        <taxon>Planctomycetales</taxon>
        <taxon>Planctomycetaceae</taxon>
        <taxon>Gimesia</taxon>
    </lineage>
</organism>
<dbReference type="EMBL" id="CP037920">
    <property type="protein sequence ID" value="QDT99401.1"/>
    <property type="molecule type" value="Genomic_DNA"/>
</dbReference>
<protein>
    <submittedName>
        <fullName evidence="2">Uncharacterized protein</fullName>
    </submittedName>
</protein>
<evidence type="ECO:0000313" key="1">
    <source>
        <dbReference type="EMBL" id="QDT99401.1"/>
    </source>
</evidence>
<dbReference type="EMBL" id="CP037422">
    <property type="protein sequence ID" value="QDU08867.1"/>
    <property type="molecule type" value="Genomic_DNA"/>
</dbReference>
<name>A0A517WUB5_9PLAN</name>
<accession>A0A517W2C1</accession>
<evidence type="ECO:0000313" key="3">
    <source>
        <dbReference type="Proteomes" id="UP000318384"/>
    </source>
</evidence>
<dbReference type="OrthoDB" id="215514at2"/>
<dbReference type="KEGG" id="gaw:V144x_49120"/>
<keyword evidence="3" id="KW-1185">Reference proteome</keyword>
<evidence type="ECO:0000313" key="4">
    <source>
        <dbReference type="Proteomes" id="UP000318704"/>
    </source>
</evidence>
<dbReference type="Proteomes" id="UP000318384">
    <property type="component" value="Chromosome"/>
</dbReference>
<dbReference type="Proteomes" id="UP000318704">
    <property type="component" value="Chromosome"/>
</dbReference>